<evidence type="ECO:0000313" key="2">
    <source>
        <dbReference type="EMBL" id="CAG8831766.1"/>
    </source>
</evidence>
<name>A0ABN7WH82_GIGMA</name>
<gene>
    <name evidence="2" type="ORF">GMARGA_LOCUS30777</name>
</gene>
<sequence>MSLDNDDDPQYSITFEHDYHGELIIDYELVEVVNNEEQELIESDYMNEDMAKIVENTNTYERVKGREGGCEWKSLTLNELKIWFGLIIYMGIHQINTVEDLWNRDEKKATHEIRKFMNMVSDEKKDEKVSSQVSSKGKRAAHVTKNFELPLTRLLDGDHLVEWKEKREACIYCRYLAQHGDKAVNYNNPPQSNLWCCKCNVPLCSSKMRPYCFRDFYSKNQKA</sequence>
<evidence type="ECO:0000259" key="1">
    <source>
        <dbReference type="Pfam" id="PF13843"/>
    </source>
</evidence>
<dbReference type="InterPro" id="IPR029526">
    <property type="entry name" value="PGBD"/>
</dbReference>
<dbReference type="Proteomes" id="UP000789901">
    <property type="component" value="Unassembled WGS sequence"/>
</dbReference>
<dbReference type="EMBL" id="CAJVQB010044263">
    <property type="protein sequence ID" value="CAG8831766.1"/>
    <property type="molecule type" value="Genomic_DNA"/>
</dbReference>
<feature type="domain" description="PiggyBac transposable element-derived protein" evidence="1">
    <location>
        <begin position="50"/>
        <end position="117"/>
    </location>
</feature>
<accession>A0ABN7WH82</accession>
<organism evidence="2 3">
    <name type="scientific">Gigaspora margarita</name>
    <dbReference type="NCBI Taxonomy" id="4874"/>
    <lineage>
        <taxon>Eukaryota</taxon>
        <taxon>Fungi</taxon>
        <taxon>Fungi incertae sedis</taxon>
        <taxon>Mucoromycota</taxon>
        <taxon>Glomeromycotina</taxon>
        <taxon>Glomeromycetes</taxon>
        <taxon>Diversisporales</taxon>
        <taxon>Gigasporaceae</taxon>
        <taxon>Gigaspora</taxon>
    </lineage>
</organism>
<protein>
    <submittedName>
        <fullName evidence="2">15078_t:CDS:1</fullName>
    </submittedName>
</protein>
<comment type="caution">
    <text evidence="2">The sequence shown here is derived from an EMBL/GenBank/DDBJ whole genome shotgun (WGS) entry which is preliminary data.</text>
</comment>
<evidence type="ECO:0000313" key="3">
    <source>
        <dbReference type="Proteomes" id="UP000789901"/>
    </source>
</evidence>
<proteinExistence type="predicted"/>
<reference evidence="2 3" key="1">
    <citation type="submission" date="2021-06" db="EMBL/GenBank/DDBJ databases">
        <authorList>
            <person name="Kallberg Y."/>
            <person name="Tangrot J."/>
            <person name="Rosling A."/>
        </authorList>
    </citation>
    <scope>NUCLEOTIDE SEQUENCE [LARGE SCALE GENOMIC DNA]</scope>
    <source>
        <strain evidence="2 3">120-4 pot B 10/14</strain>
    </source>
</reference>
<keyword evidence="3" id="KW-1185">Reference proteome</keyword>
<dbReference type="Pfam" id="PF13843">
    <property type="entry name" value="DDE_Tnp_1_7"/>
    <property type="match status" value="1"/>
</dbReference>